<dbReference type="EMBL" id="CP003117">
    <property type="protein sequence ID" value="AET65056.1"/>
    <property type="molecule type" value="Genomic_DNA"/>
</dbReference>
<dbReference type="Gene3D" id="3.30.460.10">
    <property type="entry name" value="Beta Polymerase, domain 2"/>
    <property type="match status" value="1"/>
</dbReference>
<keyword evidence="3" id="KW-0548">Nucleotidyltransferase</keyword>
<proteinExistence type="predicted"/>
<evidence type="ECO:0000313" key="9">
    <source>
        <dbReference type="Proteomes" id="UP000005877"/>
    </source>
</evidence>
<accession>G7WQ25</accession>
<keyword evidence="7" id="KW-0460">Magnesium</keyword>
<evidence type="ECO:0000256" key="5">
    <source>
        <dbReference type="ARBA" id="ARBA00022741"/>
    </source>
</evidence>
<dbReference type="AlphaFoldDB" id="G7WQ25"/>
<dbReference type="KEGG" id="mhi:Mhar_1698"/>
<evidence type="ECO:0000256" key="7">
    <source>
        <dbReference type="ARBA" id="ARBA00022842"/>
    </source>
</evidence>
<gene>
    <name evidence="8" type="ordered locus">Mhar_1698</name>
</gene>
<protein>
    <submittedName>
        <fullName evidence="8">DNA polymerase, beta domain protein region</fullName>
    </submittedName>
</protein>
<dbReference type="GeneID" id="12510869"/>
<keyword evidence="9" id="KW-1185">Reference proteome</keyword>
<dbReference type="SUPFAM" id="SSF81301">
    <property type="entry name" value="Nucleotidyltransferase"/>
    <property type="match status" value="1"/>
</dbReference>
<organism evidence="8 9">
    <name type="scientific">Methanothrix harundinacea (strain 6Ac)</name>
    <name type="common">Methanosaeta harundinacea</name>
    <dbReference type="NCBI Taxonomy" id="1110509"/>
    <lineage>
        <taxon>Archaea</taxon>
        <taxon>Methanobacteriati</taxon>
        <taxon>Methanobacteriota</taxon>
        <taxon>Stenosarchaea group</taxon>
        <taxon>Methanomicrobia</taxon>
        <taxon>Methanotrichales</taxon>
        <taxon>Methanotrichaceae</taxon>
        <taxon>Methanothrix</taxon>
    </lineage>
</organism>
<dbReference type="GO" id="GO:0016779">
    <property type="term" value="F:nucleotidyltransferase activity"/>
    <property type="evidence" value="ECO:0007669"/>
    <property type="project" value="UniProtKB-KW"/>
</dbReference>
<keyword evidence="6" id="KW-0067">ATP-binding</keyword>
<keyword evidence="5" id="KW-0547">Nucleotide-binding</keyword>
<keyword evidence="4" id="KW-0479">Metal-binding</keyword>
<evidence type="ECO:0000256" key="6">
    <source>
        <dbReference type="ARBA" id="ARBA00022840"/>
    </source>
</evidence>
<evidence type="ECO:0000256" key="4">
    <source>
        <dbReference type="ARBA" id="ARBA00022723"/>
    </source>
</evidence>
<evidence type="ECO:0000256" key="2">
    <source>
        <dbReference type="ARBA" id="ARBA00022679"/>
    </source>
</evidence>
<evidence type="ECO:0000256" key="3">
    <source>
        <dbReference type="ARBA" id="ARBA00022695"/>
    </source>
</evidence>
<dbReference type="GO" id="GO:0046872">
    <property type="term" value="F:metal ion binding"/>
    <property type="evidence" value="ECO:0007669"/>
    <property type="project" value="UniProtKB-KW"/>
</dbReference>
<dbReference type="InterPro" id="IPR043519">
    <property type="entry name" value="NT_sf"/>
</dbReference>
<dbReference type="GO" id="GO:0005524">
    <property type="term" value="F:ATP binding"/>
    <property type="evidence" value="ECO:0007669"/>
    <property type="project" value="UniProtKB-KW"/>
</dbReference>
<keyword evidence="2" id="KW-0808">Transferase</keyword>
<evidence type="ECO:0000313" key="8">
    <source>
        <dbReference type="EMBL" id="AET65056.1"/>
    </source>
</evidence>
<dbReference type="InterPro" id="IPR052038">
    <property type="entry name" value="Type-VII_TA_antitoxin"/>
</dbReference>
<evidence type="ECO:0000256" key="1">
    <source>
        <dbReference type="ARBA" id="ARBA00001946"/>
    </source>
</evidence>
<reference evidence="8 9" key="1">
    <citation type="journal article" date="2012" name="PLoS ONE">
        <title>The genome characteristics and predicted function of methyl-group oxidation pathway in the obligate aceticlastic methanogens, Methanosaeta spp.</title>
        <authorList>
            <person name="Zhu J."/>
            <person name="Zheng H."/>
            <person name="Ai G."/>
            <person name="Zhang G."/>
            <person name="Liu D."/>
            <person name="Liu X."/>
            <person name="Dong X."/>
        </authorList>
    </citation>
    <scope>NUCLEOTIDE SEQUENCE [LARGE SCALE GENOMIC DNA]</scope>
    <source>
        <strain evidence="8 9">6Ac</strain>
    </source>
</reference>
<dbReference type="STRING" id="1110509.Mhar_1698"/>
<dbReference type="PATRIC" id="fig|1110509.7.peg.1885"/>
<dbReference type="Proteomes" id="UP000005877">
    <property type="component" value="Chromosome"/>
</dbReference>
<dbReference type="RefSeq" id="WP_014587237.1">
    <property type="nucleotide sequence ID" value="NC_017527.1"/>
</dbReference>
<dbReference type="PANTHER" id="PTHR33571:SF14">
    <property type="entry name" value="PROTEIN ADENYLYLTRANSFERASE MJ0435-RELATED"/>
    <property type="match status" value="1"/>
</dbReference>
<comment type="cofactor">
    <cofactor evidence="1">
        <name>Mg(2+)</name>
        <dbReference type="ChEBI" id="CHEBI:18420"/>
    </cofactor>
</comment>
<dbReference type="PANTHER" id="PTHR33571">
    <property type="entry name" value="SSL8005 PROTEIN"/>
    <property type="match status" value="1"/>
</dbReference>
<sequence>MDRFGELQEKIVLLLRPYARRIAICGSFARGDEADDSGIDSGIEILIDLLPPGERPPLGLKWFRLEEELSRILGREVELVSERAMSPFVRPYVEKDMVLLYEEG</sequence>
<name>G7WQ25_METH6</name>
<dbReference type="HOGENOM" id="CLU_130257_10_1_2"/>